<feature type="transmembrane region" description="Helical" evidence="2">
    <location>
        <begin position="207"/>
        <end position="226"/>
    </location>
</feature>
<proteinExistence type="predicted"/>
<feature type="transmembrane region" description="Helical" evidence="2">
    <location>
        <begin position="132"/>
        <end position="154"/>
    </location>
</feature>
<feature type="transmembrane region" description="Helical" evidence="2">
    <location>
        <begin position="101"/>
        <end position="120"/>
    </location>
</feature>
<reference evidence="3 4" key="1">
    <citation type="submission" date="2019-03" db="EMBL/GenBank/DDBJ databases">
        <title>Glutamicibacter sp. LJH19 genome.</title>
        <authorList>
            <person name="Sinai Borker S."/>
            <person name="Kumar R."/>
        </authorList>
    </citation>
    <scope>NUCLEOTIDE SEQUENCE [LARGE SCALE GENOMIC DNA]</scope>
    <source>
        <strain evidence="3 4">LJH19</strain>
    </source>
</reference>
<feature type="transmembrane region" description="Helical" evidence="2">
    <location>
        <begin position="174"/>
        <end position="195"/>
    </location>
</feature>
<evidence type="ECO:0000256" key="2">
    <source>
        <dbReference type="SAM" id="Phobius"/>
    </source>
</evidence>
<name>A0A4Y8TV96_9MICC</name>
<protein>
    <submittedName>
        <fullName evidence="3">Uncharacterized protein</fullName>
    </submittedName>
</protein>
<gene>
    <name evidence="3" type="ORF">EXY26_03375</name>
</gene>
<feature type="region of interest" description="Disordered" evidence="1">
    <location>
        <begin position="1"/>
        <end position="34"/>
    </location>
</feature>
<keyword evidence="2" id="KW-1133">Transmembrane helix</keyword>
<dbReference type="Proteomes" id="UP000297638">
    <property type="component" value="Unassembled WGS sequence"/>
</dbReference>
<feature type="transmembrane region" description="Helical" evidence="2">
    <location>
        <begin position="335"/>
        <end position="351"/>
    </location>
</feature>
<feature type="transmembrane region" description="Helical" evidence="2">
    <location>
        <begin position="54"/>
        <end position="81"/>
    </location>
</feature>
<evidence type="ECO:0000313" key="4">
    <source>
        <dbReference type="Proteomes" id="UP000297638"/>
    </source>
</evidence>
<keyword evidence="2" id="KW-0812">Transmembrane</keyword>
<dbReference type="EMBL" id="SPDS01000001">
    <property type="protein sequence ID" value="TFH56115.1"/>
    <property type="molecule type" value="Genomic_DNA"/>
</dbReference>
<evidence type="ECO:0000313" key="3">
    <source>
        <dbReference type="EMBL" id="TFH56115.1"/>
    </source>
</evidence>
<evidence type="ECO:0000256" key="1">
    <source>
        <dbReference type="SAM" id="MobiDB-lite"/>
    </source>
</evidence>
<dbReference type="AlphaFoldDB" id="A0A4Y8TV96"/>
<feature type="transmembrane region" description="Helical" evidence="2">
    <location>
        <begin position="246"/>
        <end position="267"/>
    </location>
</feature>
<organism evidence="3 4">
    <name type="scientific">Glutamicibacter arilaitensis</name>
    <dbReference type="NCBI Taxonomy" id="256701"/>
    <lineage>
        <taxon>Bacteria</taxon>
        <taxon>Bacillati</taxon>
        <taxon>Actinomycetota</taxon>
        <taxon>Actinomycetes</taxon>
        <taxon>Micrococcales</taxon>
        <taxon>Micrococcaceae</taxon>
        <taxon>Glutamicibacter</taxon>
    </lineage>
</organism>
<feature type="compositionally biased region" description="Pro residues" evidence="1">
    <location>
        <begin position="13"/>
        <end position="24"/>
    </location>
</feature>
<feature type="transmembrane region" description="Helical" evidence="2">
    <location>
        <begin position="411"/>
        <end position="433"/>
    </location>
</feature>
<accession>A0A4Y8TV96</accession>
<feature type="transmembrane region" description="Helical" evidence="2">
    <location>
        <begin position="279"/>
        <end position="302"/>
    </location>
</feature>
<keyword evidence="2" id="KW-0472">Membrane</keyword>
<feature type="transmembrane region" description="Helical" evidence="2">
    <location>
        <begin position="508"/>
        <end position="530"/>
    </location>
</feature>
<dbReference type="RefSeq" id="WP_134779389.1">
    <property type="nucleotide sequence ID" value="NZ_SPDS01000001.1"/>
</dbReference>
<feature type="transmembrane region" description="Helical" evidence="2">
    <location>
        <begin position="372"/>
        <end position="391"/>
    </location>
</feature>
<sequence>MENKQVPDGAKVPPAPLEPRPEPSNPFQNSGQNPQVKKFSNAVLELKSRAGLQLLGFQAGSIAAIGIVLALCYLIPFASLAKEGDASSYADFNVAAQLNSFKAFILIFGAVLGGGLKVAGSGGAFDMYGEMSLVLAFVSVTFILAICAVNYAIVRKLSRGVRKGGWKSAALASGLHALVLALLFLIISLFGKLSFEGGEMISASVSPRYAGVFFTIALAVFFSQFLATAPQRANTGSAWLNGVREAVLLAVSTLVAFALVGVITAVIQRPDDMPWSMSLILLPLLGTIGSYVGALGFLGALAPNVSGMASFIGDYAGEFMPESVLRIWDIAEGKGAWLLVLTVVLVLLVAIRVGVRRGRLASGFNVQRAWQLPAAALVLWMVLSWLTNISLGGNLSAYEMGEMSGSMSFGITWYSVIFLALGAAVVSLLAEVLPLQVYRYSPSLLALIAGKDAAARWVSGQPAPVAPVSPAAAVPAETAPVAKGEPELAKPAAALAPASAESRKKAKAVGFSVLALAVIAGIGFGAVAYLNSQRKPEAEVEKYLSLLAEGKAEKATEMVDPGIDNASRVLLTDDVLGSAKQRLELVDVVEESRDGNGAYVRASYAINGERHERGFTVDAGEKEFGLLDTWVLDESLIVPVQISAVQSEDVALGKTTVKLASDEDYYGDGTSFFGEFYAYPGIYEVSAPGNEYRKTEPQELRVDHPDSQLAQVALTTTTTEKLNELVLEEVKKFATACVTVPTNLEDGCPSSLQSKDLASFSVKSQAESVSIDESGEFTSSDIVFKFKRNDSEYMDYDEEEITRSFMGNVDWYGEKPQVTVEGASWW</sequence>
<comment type="caution">
    <text evidence="3">The sequence shown here is derived from an EMBL/GenBank/DDBJ whole genome shotgun (WGS) entry which is preliminary data.</text>
</comment>